<keyword evidence="3" id="KW-1185">Reference proteome</keyword>
<proteinExistence type="predicted"/>
<evidence type="ECO:0000256" key="1">
    <source>
        <dbReference type="SAM" id="MobiDB-lite"/>
    </source>
</evidence>
<dbReference type="Proteomes" id="UP000499080">
    <property type="component" value="Unassembled WGS sequence"/>
</dbReference>
<evidence type="ECO:0000313" key="3">
    <source>
        <dbReference type="Proteomes" id="UP000499080"/>
    </source>
</evidence>
<reference evidence="2 3" key="1">
    <citation type="journal article" date="2019" name="Sci. Rep.">
        <title>Orb-weaving spider Araneus ventricosus genome elucidates the spidroin gene catalogue.</title>
        <authorList>
            <person name="Kono N."/>
            <person name="Nakamura H."/>
            <person name="Ohtoshi R."/>
            <person name="Moran D.A.P."/>
            <person name="Shinohara A."/>
            <person name="Yoshida Y."/>
            <person name="Fujiwara M."/>
            <person name="Mori M."/>
            <person name="Tomita M."/>
            <person name="Arakawa K."/>
        </authorList>
    </citation>
    <scope>NUCLEOTIDE SEQUENCE [LARGE SCALE GENOMIC DNA]</scope>
</reference>
<dbReference type="EMBL" id="BGPR01002777">
    <property type="protein sequence ID" value="GBM78754.1"/>
    <property type="molecule type" value="Genomic_DNA"/>
</dbReference>
<feature type="compositionally biased region" description="Basic residues" evidence="1">
    <location>
        <begin position="105"/>
        <end position="115"/>
    </location>
</feature>
<accession>A0A4Y2IM99</accession>
<gene>
    <name evidence="2" type="ORF">AVEN_62736_1</name>
</gene>
<comment type="caution">
    <text evidence="2">The sequence shown here is derived from an EMBL/GenBank/DDBJ whole genome shotgun (WGS) entry which is preliminary data.</text>
</comment>
<protein>
    <submittedName>
        <fullName evidence="2">Uncharacterized protein</fullName>
    </submittedName>
</protein>
<evidence type="ECO:0000313" key="2">
    <source>
        <dbReference type="EMBL" id="GBM78754.1"/>
    </source>
</evidence>
<dbReference type="AlphaFoldDB" id="A0A4Y2IM99"/>
<organism evidence="2 3">
    <name type="scientific">Araneus ventricosus</name>
    <name type="common">Orbweaver spider</name>
    <name type="synonym">Epeira ventricosa</name>
    <dbReference type="NCBI Taxonomy" id="182803"/>
    <lineage>
        <taxon>Eukaryota</taxon>
        <taxon>Metazoa</taxon>
        <taxon>Ecdysozoa</taxon>
        <taxon>Arthropoda</taxon>
        <taxon>Chelicerata</taxon>
        <taxon>Arachnida</taxon>
        <taxon>Araneae</taxon>
        <taxon>Araneomorphae</taxon>
        <taxon>Entelegynae</taxon>
        <taxon>Araneoidea</taxon>
        <taxon>Araneidae</taxon>
        <taxon>Araneus</taxon>
    </lineage>
</organism>
<name>A0A4Y2IM99_ARAVE</name>
<feature type="region of interest" description="Disordered" evidence="1">
    <location>
        <begin position="96"/>
        <end position="115"/>
    </location>
</feature>
<sequence>MTCLALEASLATCRRKNSAAHIIPCRRWFGMRPRRSSNGRRTRQFWQRLQPALAVQVFLRRSEWKDKHLLHLGPSERPGGRPDLAALRQKPVGQWEYSKQPATLHGRHTRIPADT</sequence>